<keyword evidence="3" id="KW-0732">Signal</keyword>
<dbReference type="InterPro" id="IPR011992">
    <property type="entry name" value="EF-hand-dom_pair"/>
</dbReference>
<evidence type="ECO:0000313" key="6">
    <source>
        <dbReference type="Proteomes" id="UP000503447"/>
    </source>
</evidence>
<dbReference type="RefSeq" id="WP_171475624.1">
    <property type="nucleotide sequence ID" value="NZ_CP053452.2"/>
</dbReference>
<dbReference type="PANTHER" id="PTHR10891">
    <property type="entry name" value="EF-HAND CALCIUM-BINDING DOMAIN CONTAINING PROTEIN"/>
    <property type="match status" value="1"/>
</dbReference>
<protein>
    <recommendedName>
        <fullName evidence="4">EF-hand domain-containing protein</fullName>
    </recommendedName>
</protein>
<sequence length="458" mass="48526">MKRFFVLLAVIATTGLARGADVDFVFPNGDTPARLRLEVADGDKKTEAAWVAFLDRLFAHFDRDGNGALSEAEAQRVFPLPLTSGETVAPHFATMDADRNGTVTPAEFRAYYRARGFTPVAVDVRTAPAEAFAVSEALFRHLDRDRDGKLSAGELRLAAGLMKRLDEDEDEVLTAKELLGSDAGASGAKPAGVKSIPVGTRAPNATLQLALTGQAALAIEGGAFRLFADGTRLQVPGGACSLTVPKDDPASGFRAAKGFYLAQFKAAAGARAATKALFEDDPTAQVLAGLFDAADRNGDGKLTLAELEAFFDLVETGVGCRVIVAVSDRGRTLFDLFDTNSDGRLDLGELLRAGRTLPGELARDRPIERADLPASYRIVVGRGPVGDSFGPVPFGSAAIPKPPALPAPRGPAWFRAMDRNGDGFVSAREFIGPPELFAKLDSDLDNRISPEEAEAAKP</sequence>
<dbReference type="InterPro" id="IPR002048">
    <property type="entry name" value="EF_hand_dom"/>
</dbReference>
<evidence type="ECO:0000313" key="5">
    <source>
        <dbReference type="EMBL" id="QJX00985.1"/>
    </source>
</evidence>
<feature type="domain" description="EF-hand" evidence="4">
    <location>
        <begin position="414"/>
        <end position="440"/>
    </location>
</feature>
<feature type="domain" description="EF-hand" evidence="4">
    <location>
        <begin position="92"/>
        <end position="118"/>
    </location>
</feature>
<name>A0A6M5Z5K9_9BACT</name>
<evidence type="ECO:0000256" key="1">
    <source>
        <dbReference type="ARBA" id="ARBA00022723"/>
    </source>
</evidence>
<evidence type="ECO:0000256" key="2">
    <source>
        <dbReference type="ARBA" id="ARBA00022737"/>
    </source>
</evidence>
<dbReference type="InterPro" id="IPR039647">
    <property type="entry name" value="EF_hand_pair_protein_CML-like"/>
</dbReference>
<dbReference type="PROSITE" id="PS00018">
    <property type="entry name" value="EF_HAND_1"/>
    <property type="match status" value="5"/>
</dbReference>
<evidence type="ECO:0000256" key="3">
    <source>
        <dbReference type="SAM" id="SignalP"/>
    </source>
</evidence>
<dbReference type="KEGG" id="ftj:FTUN_8623"/>
<feature type="domain" description="EF-hand" evidence="4">
    <location>
        <begin position="130"/>
        <end position="165"/>
    </location>
</feature>
<dbReference type="GO" id="GO:0005509">
    <property type="term" value="F:calcium ion binding"/>
    <property type="evidence" value="ECO:0007669"/>
    <property type="project" value="InterPro"/>
</dbReference>
<reference evidence="6" key="1">
    <citation type="submission" date="2020-05" db="EMBL/GenBank/DDBJ databases">
        <title>Frigoriglobus tundricola gen. nov., sp. nov., a psychrotolerant cellulolytic planctomycete of the family Gemmataceae with two divergent copies of 16S rRNA gene.</title>
        <authorList>
            <person name="Kulichevskaya I.S."/>
            <person name="Ivanova A.A."/>
            <person name="Naumoff D.G."/>
            <person name="Beletsky A.V."/>
            <person name="Rijpstra W.I.C."/>
            <person name="Sinninghe Damste J.S."/>
            <person name="Mardanov A.V."/>
            <person name="Ravin N.V."/>
            <person name="Dedysh S.N."/>
        </authorList>
    </citation>
    <scope>NUCLEOTIDE SEQUENCE [LARGE SCALE GENOMIC DNA]</scope>
    <source>
        <strain evidence="6">PL17</strain>
    </source>
</reference>
<feature type="domain" description="EF-hand" evidence="4">
    <location>
        <begin position="282"/>
        <end position="317"/>
    </location>
</feature>
<accession>A0A6M5Z5K9</accession>
<dbReference type="SMART" id="SM00054">
    <property type="entry name" value="EFh"/>
    <property type="match status" value="6"/>
</dbReference>
<keyword evidence="2" id="KW-0677">Repeat</keyword>
<proteinExistence type="predicted"/>
<dbReference type="SUPFAM" id="SSF47473">
    <property type="entry name" value="EF-hand"/>
    <property type="match status" value="2"/>
</dbReference>
<evidence type="ECO:0000259" key="4">
    <source>
        <dbReference type="PROSITE" id="PS50222"/>
    </source>
</evidence>
<feature type="signal peptide" evidence="3">
    <location>
        <begin position="1"/>
        <end position="19"/>
    </location>
</feature>
<keyword evidence="1" id="KW-0479">Metal-binding</keyword>
<dbReference type="Pfam" id="PF13202">
    <property type="entry name" value="EF-hand_5"/>
    <property type="match status" value="3"/>
</dbReference>
<dbReference type="InterPro" id="IPR018247">
    <property type="entry name" value="EF_Hand_1_Ca_BS"/>
</dbReference>
<organism evidence="5 6">
    <name type="scientific">Frigoriglobus tundricola</name>
    <dbReference type="NCBI Taxonomy" id="2774151"/>
    <lineage>
        <taxon>Bacteria</taxon>
        <taxon>Pseudomonadati</taxon>
        <taxon>Planctomycetota</taxon>
        <taxon>Planctomycetia</taxon>
        <taxon>Gemmatales</taxon>
        <taxon>Gemmataceae</taxon>
        <taxon>Frigoriglobus</taxon>
    </lineage>
</organism>
<keyword evidence="6" id="KW-1185">Reference proteome</keyword>
<dbReference type="EMBL" id="CP053452">
    <property type="protein sequence ID" value="QJX00985.1"/>
    <property type="molecule type" value="Genomic_DNA"/>
</dbReference>
<feature type="domain" description="EF-hand" evidence="4">
    <location>
        <begin position="325"/>
        <end position="360"/>
    </location>
</feature>
<feature type="domain" description="EF-hand" evidence="4">
    <location>
        <begin position="49"/>
        <end position="84"/>
    </location>
</feature>
<dbReference type="Pfam" id="PF13499">
    <property type="entry name" value="EF-hand_7"/>
    <property type="match status" value="1"/>
</dbReference>
<dbReference type="Gene3D" id="1.10.238.10">
    <property type="entry name" value="EF-hand"/>
    <property type="match status" value="4"/>
</dbReference>
<dbReference type="AlphaFoldDB" id="A0A6M5Z5K9"/>
<gene>
    <name evidence="5" type="ORF">FTUN_8623</name>
</gene>
<feature type="chain" id="PRO_5026877847" description="EF-hand domain-containing protein" evidence="3">
    <location>
        <begin position="20"/>
        <end position="458"/>
    </location>
</feature>
<dbReference type="Proteomes" id="UP000503447">
    <property type="component" value="Chromosome"/>
</dbReference>
<dbReference type="PROSITE" id="PS50222">
    <property type="entry name" value="EF_HAND_2"/>
    <property type="match status" value="6"/>
</dbReference>